<sequence length="112" mass="12583">MARTLRDLIPGHIHEQSLMDLIISLVGITKPEGSDDVYVRLVRVYLTISSDNTNTTFILKQKGQFIATDHTARRPVLSSNTDKLTNAISIVKVCYFTDYFASLKVPLLDDKV</sequence>
<accession>A0A9P6EZT0</accession>
<name>A0A9P6EZT0_9FUNG</name>
<dbReference type="Proteomes" id="UP000723463">
    <property type="component" value="Unassembled WGS sequence"/>
</dbReference>
<dbReference type="AlphaFoldDB" id="A0A9P6EZT0"/>
<gene>
    <name evidence="1" type="ORF">EC957_006177</name>
</gene>
<evidence type="ECO:0000313" key="1">
    <source>
        <dbReference type="EMBL" id="KAF9538829.1"/>
    </source>
</evidence>
<comment type="caution">
    <text evidence="1">The sequence shown here is derived from an EMBL/GenBank/DDBJ whole genome shotgun (WGS) entry which is preliminary data.</text>
</comment>
<protein>
    <submittedName>
        <fullName evidence="1">Uncharacterized protein</fullName>
    </submittedName>
</protein>
<dbReference type="EMBL" id="JAAAXW010000281">
    <property type="protein sequence ID" value="KAF9538829.1"/>
    <property type="molecule type" value="Genomic_DNA"/>
</dbReference>
<evidence type="ECO:0000313" key="2">
    <source>
        <dbReference type="Proteomes" id="UP000723463"/>
    </source>
</evidence>
<reference evidence="1" key="1">
    <citation type="journal article" date="2020" name="Fungal Divers.">
        <title>Resolving the Mortierellaceae phylogeny through synthesis of multi-gene phylogenetics and phylogenomics.</title>
        <authorList>
            <person name="Vandepol N."/>
            <person name="Liber J."/>
            <person name="Desiro A."/>
            <person name="Na H."/>
            <person name="Kennedy M."/>
            <person name="Barry K."/>
            <person name="Grigoriev I.V."/>
            <person name="Miller A.N."/>
            <person name="O'Donnell K."/>
            <person name="Stajich J.E."/>
            <person name="Bonito G."/>
        </authorList>
    </citation>
    <scope>NUCLEOTIDE SEQUENCE</scope>
    <source>
        <strain evidence="1">NRRL 2591</strain>
    </source>
</reference>
<proteinExistence type="predicted"/>
<keyword evidence="2" id="KW-1185">Reference proteome</keyword>
<organism evidence="1 2">
    <name type="scientific">Mortierella hygrophila</name>
    <dbReference type="NCBI Taxonomy" id="979708"/>
    <lineage>
        <taxon>Eukaryota</taxon>
        <taxon>Fungi</taxon>
        <taxon>Fungi incertae sedis</taxon>
        <taxon>Mucoromycota</taxon>
        <taxon>Mortierellomycotina</taxon>
        <taxon>Mortierellomycetes</taxon>
        <taxon>Mortierellales</taxon>
        <taxon>Mortierellaceae</taxon>
        <taxon>Mortierella</taxon>
    </lineage>
</organism>